<evidence type="ECO:0000256" key="1">
    <source>
        <dbReference type="SAM" id="MobiDB-lite"/>
    </source>
</evidence>
<name>A0A0B6XZS8_9EUPU</name>
<accession>A0A0B6XZS8</accession>
<sequence length="52" mass="5738">FNLFCHQCKKCHALDLGGKMKEGRTKDNMVENSEGEDAQSCSVMEPPGKDGH</sequence>
<reference evidence="2" key="1">
    <citation type="submission" date="2014-12" db="EMBL/GenBank/DDBJ databases">
        <title>Insight into the proteome of Arion vulgaris.</title>
        <authorList>
            <person name="Aradska J."/>
            <person name="Bulat T."/>
            <person name="Smidak R."/>
            <person name="Sarate P."/>
            <person name="Gangsoo J."/>
            <person name="Sialana F."/>
            <person name="Bilban M."/>
            <person name="Lubec G."/>
        </authorList>
    </citation>
    <scope>NUCLEOTIDE SEQUENCE</scope>
    <source>
        <tissue evidence="2">Skin</tissue>
    </source>
</reference>
<evidence type="ECO:0000313" key="2">
    <source>
        <dbReference type="EMBL" id="CEK49562.1"/>
    </source>
</evidence>
<dbReference type="EMBL" id="HACG01002697">
    <property type="protein sequence ID" value="CEK49562.1"/>
    <property type="molecule type" value="Transcribed_RNA"/>
</dbReference>
<proteinExistence type="predicted"/>
<feature type="non-terminal residue" evidence="2">
    <location>
        <position position="1"/>
    </location>
</feature>
<organism evidence="2">
    <name type="scientific">Arion vulgaris</name>
    <dbReference type="NCBI Taxonomy" id="1028688"/>
    <lineage>
        <taxon>Eukaryota</taxon>
        <taxon>Metazoa</taxon>
        <taxon>Spiralia</taxon>
        <taxon>Lophotrochozoa</taxon>
        <taxon>Mollusca</taxon>
        <taxon>Gastropoda</taxon>
        <taxon>Heterobranchia</taxon>
        <taxon>Euthyneura</taxon>
        <taxon>Panpulmonata</taxon>
        <taxon>Eupulmonata</taxon>
        <taxon>Stylommatophora</taxon>
        <taxon>Helicina</taxon>
        <taxon>Arionoidea</taxon>
        <taxon>Arionidae</taxon>
        <taxon>Arion</taxon>
    </lineage>
</organism>
<gene>
    <name evidence="2" type="primary">ORF8172</name>
</gene>
<feature type="region of interest" description="Disordered" evidence="1">
    <location>
        <begin position="22"/>
        <end position="52"/>
    </location>
</feature>
<dbReference type="AlphaFoldDB" id="A0A0B6XZS8"/>
<protein>
    <submittedName>
        <fullName evidence="2">Uncharacterized protein</fullName>
    </submittedName>
</protein>